<keyword evidence="3" id="KW-1185">Reference proteome</keyword>
<evidence type="ECO:0000313" key="3">
    <source>
        <dbReference type="Proteomes" id="UP000295172"/>
    </source>
</evidence>
<organism evidence="2 3">
    <name type="scientific">Kribbella turkmenica</name>
    <dbReference type="NCBI Taxonomy" id="2530375"/>
    <lineage>
        <taxon>Bacteria</taxon>
        <taxon>Bacillati</taxon>
        <taxon>Actinomycetota</taxon>
        <taxon>Actinomycetes</taxon>
        <taxon>Propionibacteriales</taxon>
        <taxon>Kribbellaceae</taxon>
        <taxon>Kribbella</taxon>
    </lineage>
</organism>
<dbReference type="GO" id="GO:0005509">
    <property type="term" value="F:calcium ion binding"/>
    <property type="evidence" value="ECO:0007669"/>
    <property type="project" value="InterPro"/>
</dbReference>
<reference evidence="2 3" key="1">
    <citation type="submission" date="2019-02" db="EMBL/GenBank/DDBJ databases">
        <title>Draft genome sequences of novel Actinobacteria.</title>
        <authorList>
            <person name="Sahin N."/>
            <person name="Ay H."/>
            <person name="Saygin H."/>
        </authorList>
    </citation>
    <scope>NUCLEOTIDE SEQUENCE [LARGE SCALE GENOMIC DNA]</scope>
    <source>
        <strain evidence="2 3">16K104</strain>
    </source>
</reference>
<name>A0A4R4XBT9_9ACTN</name>
<keyword evidence="1" id="KW-0732">Signal</keyword>
<accession>A0A4R4XBT9</accession>
<dbReference type="OrthoDB" id="3281695at2"/>
<feature type="chain" id="PRO_5020462094" description="Hemolysin-type calcium-binding region" evidence="1">
    <location>
        <begin position="32"/>
        <end position="282"/>
    </location>
</feature>
<evidence type="ECO:0000313" key="2">
    <source>
        <dbReference type="EMBL" id="TDD28063.1"/>
    </source>
</evidence>
<gene>
    <name evidence="2" type="ORF">E1218_08465</name>
</gene>
<dbReference type="RefSeq" id="WP_132318017.1">
    <property type="nucleotide sequence ID" value="NZ_SMKR01000026.1"/>
</dbReference>
<evidence type="ECO:0008006" key="4">
    <source>
        <dbReference type="Google" id="ProtNLM"/>
    </source>
</evidence>
<dbReference type="Pfam" id="PF00353">
    <property type="entry name" value="HemolysinCabind"/>
    <property type="match status" value="2"/>
</dbReference>
<dbReference type="InterPro" id="IPR011049">
    <property type="entry name" value="Serralysin-like_metalloprot_C"/>
</dbReference>
<sequence>MRIGKRLARGSLLAAAASAVVIGITAAPSHAATGKVTVSGNTIVYVGTNDFNEIHVIREIRPDGTSKITLEDRGLATLQASGECTQVSTIKAECPVMPDIYLTLGGGNDQVRIAKHGTPAFGISTAVSGDDGNDIFYGGTDAGVSDVWFFGGAGIDTADYSTSKRSIDVRMNDGKAADGRRATLTSPADRDNIQEDVEQLIGSKYGDFLVGNELNNFLYGGEGKDQLHGREGGDYLDATDVGTGWSSIDLVIDCGIGGTGHDESRVDVDDPKSKECAREIRV</sequence>
<dbReference type="SUPFAM" id="SSF51120">
    <property type="entry name" value="beta-Roll"/>
    <property type="match status" value="1"/>
</dbReference>
<dbReference type="AlphaFoldDB" id="A0A4R4XBT9"/>
<dbReference type="Gene3D" id="2.150.10.10">
    <property type="entry name" value="Serralysin-like metalloprotease, C-terminal"/>
    <property type="match status" value="1"/>
</dbReference>
<feature type="signal peptide" evidence="1">
    <location>
        <begin position="1"/>
        <end position="31"/>
    </location>
</feature>
<protein>
    <recommendedName>
        <fullName evidence="4">Hemolysin-type calcium-binding region</fullName>
    </recommendedName>
</protein>
<dbReference type="EMBL" id="SMKR01000026">
    <property type="protein sequence ID" value="TDD28063.1"/>
    <property type="molecule type" value="Genomic_DNA"/>
</dbReference>
<dbReference type="Proteomes" id="UP000295172">
    <property type="component" value="Unassembled WGS sequence"/>
</dbReference>
<dbReference type="PRINTS" id="PR00313">
    <property type="entry name" value="CABNDNGRPT"/>
</dbReference>
<comment type="caution">
    <text evidence="2">The sequence shown here is derived from an EMBL/GenBank/DDBJ whole genome shotgun (WGS) entry which is preliminary data.</text>
</comment>
<dbReference type="InterPro" id="IPR001343">
    <property type="entry name" value="Hemolysn_Ca-bd"/>
</dbReference>
<evidence type="ECO:0000256" key="1">
    <source>
        <dbReference type="SAM" id="SignalP"/>
    </source>
</evidence>
<proteinExistence type="predicted"/>